<feature type="transmembrane region" description="Helical" evidence="1">
    <location>
        <begin position="21"/>
        <end position="41"/>
    </location>
</feature>
<feature type="transmembrane region" description="Helical" evidence="1">
    <location>
        <begin position="151"/>
        <end position="170"/>
    </location>
</feature>
<evidence type="ECO:0000256" key="1">
    <source>
        <dbReference type="SAM" id="Phobius"/>
    </source>
</evidence>
<feature type="transmembrane region" description="Helical" evidence="1">
    <location>
        <begin position="239"/>
        <end position="257"/>
    </location>
</feature>
<name>A0A840Z090_9SPHN</name>
<gene>
    <name evidence="2" type="ORF">FHR23_002145</name>
</gene>
<keyword evidence="3" id="KW-1185">Reference proteome</keyword>
<accession>A0A840Z090</accession>
<feature type="transmembrane region" description="Helical" evidence="1">
    <location>
        <begin position="385"/>
        <end position="403"/>
    </location>
</feature>
<dbReference type="AlphaFoldDB" id="A0A840Z090"/>
<feature type="transmembrane region" description="Helical" evidence="1">
    <location>
        <begin position="356"/>
        <end position="378"/>
    </location>
</feature>
<feature type="transmembrane region" description="Helical" evidence="1">
    <location>
        <begin position="277"/>
        <end position="295"/>
    </location>
</feature>
<keyword evidence="1" id="KW-0472">Membrane</keyword>
<reference evidence="2 3" key="1">
    <citation type="submission" date="2020-08" db="EMBL/GenBank/DDBJ databases">
        <title>Genomic Encyclopedia of Type Strains, Phase IV (KMG-IV): sequencing the most valuable type-strain genomes for metagenomic binning, comparative biology and taxonomic classification.</title>
        <authorList>
            <person name="Goeker M."/>
        </authorList>
    </citation>
    <scope>NUCLEOTIDE SEQUENCE [LARGE SCALE GENOMIC DNA]</scope>
    <source>
        <strain evidence="2 3">DSM 27203</strain>
    </source>
</reference>
<comment type="caution">
    <text evidence="2">The sequence shown here is derived from an EMBL/GenBank/DDBJ whole genome shotgun (WGS) entry which is preliminary data.</text>
</comment>
<proteinExistence type="predicted"/>
<evidence type="ECO:0000313" key="2">
    <source>
        <dbReference type="EMBL" id="MBB5719207.1"/>
    </source>
</evidence>
<evidence type="ECO:0008006" key="4">
    <source>
        <dbReference type="Google" id="ProtNLM"/>
    </source>
</evidence>
<dbReference type="Proteomes" id="UP000554342">
    <property type="component" value="Unassembled WGS sequence"/>
</dbReference>
<protein>
    <recommendedName>
        <fullName evidence="4">4-amino-4-deoxy-L-arabinose transferase-like glycosyltransferase</fullName>
    </recommendedName>
</protein>
<keyword evidence="1" id="KW-1133">Transmembrane helix</keyword>
<evidence type="ECO:0000313" key="3">
    <source>
        <dbReference type="Proteomes" id="UP000554342"/>
    </source>
</evidence>
<keyword evidence="1" id="KW-0812">Transmembrane</keyword>
<feature type="transmembrane region" description="Helical" evidence="1">
    <location>
        <begin position="302"/>
        <end position="322"/>
    </location>
</feature>
<dbReference type="RefSeq" id="WP_184003702.1">
    <property type="nucleotide sequence ID" value="NZ_BAABIF010000012.1"/>
</dbReference>
<dbReference type="EMBL" id="JACIJI010000003">
    <property type="protein sequence ID" value="MBB5719207.1"/>
    <property type="molecule type" value="Genomic_DNA"/>
</dbReference>
<feature type="transmembrane region" description="Helical" evidence="1">
    <location>
        <begin position="435"/>
        <end position="453"/>
    </location>
</feature>
<sequence>MNAGTIWQPAQRRLQVSTPRLSGSVVLAAALAIFLTTIWTMRDWAALSVLHLPGNDDMMRLAEIRDWLNGQGFNDLMQYRLGPPGGAPMHWSRLADMGPALLVTLLTPLLGRHGAEVAMSVSYPGILFFFYLLLIARLGERLGGKQARTPALLLGALAYPTIGLFIPGRLDHHDLQIVLTLVLVDMFVGPASLKSGIIGGIAAALSLAVGLEVAPEVVAVLVVLGIAWLWGSADQDRQAVGFGAALGGVTLVLLAFMRPHVWPEQWCDGFTPSSTRATLALAAAWLLLGFSGRYVTTLRSRIVAAGAIGAGAVVAAALLSPVCLEGPYGSLNPFLQRVWMANVGEALPLTSPKEPFGWKIEFGGLSIAGFVAALLLWWRGGMTDLRWKLFTVFLGLSVVALLLQMRVSYILGGLSVLPFAVALGRDSAGNLGKRLLLWAAGAGMVYYALSGFVDRAMAPKVVAGRAAEQACTAPGPFQKLAQMPKGTVMAPITLGSYLIGATQMHAVAAGYHRNNIGNLAMYQFFLARPERAQQLARRWHIDYVALCPGDFTAPGLQGDYRGSLAARLEGEEAPPDWLIPVDTGGSLHFYRIRHDQRLSKLAASH</sequence>
<feature type="transmembrane region" description="Helical" evidence="1">
    <location>
        <begin position="197"/>
        <end position="230"/>
    </location>
</feature>
<organism evidence="2 3">
    <name type="scientific">Stakelama sediminis</name>
    <dbReference type="NCBI Taxonomy" id="463200"/>
    <lineage>
        <taxon>Bacteria</taxon>
        <taxon>Pseudomonadati</taxon>
        <taxon>Pseudomonadota</taxon>
        <taxon>Alphaproteobacteria</taxon>
        <taxon>Sphingomonadales</taxon>
        <taxon>Sphingomonadaceae</taxon>
        <taxon>Stakelama</taxon>
    </lineage>
</organism>
<feature type="transmembrane region" description="Helical" evidence="1">
    <location>
        <begin position="117"/>
        <end position="139"/>
    </location>
</feature>